<dbReference type="Proteomes" id="UP000294616">
    <property type="component" value="Unassembled WGS sequence"/>
</dbReference>
<evidence type="ECO:0000313" key="2">
    <source>
        <dbReference type="EMBL" id="TCK85120.1"/>
    </source>
</evidence>
<evidence type="ECO:0000256" key="1">
    <source>
        <dbReference type="SAM" id="SignalP"/>
    </source>
</evidence>
<comment type="caution">
    <text evidence="2">The sequence shown here is derived from an EMBL/GenBank/DDBJ whole genome shotgun (WGS) entry which is preliminary data.</text>
</comment>
<keyword evidence="3" id="KW-1185">Reference proteome</keyword>
<sequence length="499" mass="57001">MLIKQHFFKNIIFTSLLLLFMLAPILTQAQASYQPYSYHFYQKFNKVQYSWETSQHTAVKPMIIDSIMTPVYDSLMNVGVKERLTWVGRKLWNEHLIDVKGEGYTIYGDFIPDFQVGRDFGGGGKNTWLNTRGFQLGGTISEKFFFYTSAYENQGVFPTYVNDFILENKVVPGQMYGKLGTDQQDWTYASAIVSYSPRKNLNFSLAYDKNFIGDGYRSMLLSDISSNSTFLKFNGVFGNVQLISIMSYMLDPRETGINRSGSQRRWGAFQYADWNLSNRFSMGLFHSIIWANRNNVEVSDMMQVGLNTKYKAFRNASFYGQLLLNKKLAGQIGVRGFDALGVRNLTFLAEYNFAKPYSYTDTDPLTSYSNYSQPLAHPFGANFREFVGVANYSYQKFDFSLQGNYGLYGLDIIEGDNYGKNLFKPYDKNLAHSGAIGQGLKTNMVYADAKVAYVVNPKYNLRLEAGAVLRRESNAEWTNTSSLITLGLRASFRNLYYDF</sequence>
<proteinExistence type="predicted"/>
<evidence type="ECO:0008006" key="4">
    <source>
        <dbReference type="Google" id="ProtNLM"/>
    </source>
</evidence>
<name>A0A4R1M291_9SPHI</name>
<gene>
    <name evidence="2" type="ORF">C8N28_0418</name>
</gene>
<evidence type="ECO:0000313" key="3">
    <source>
        <dbReference type="Proteomes" id="UP000294616"/>
    </source>
</evidence>
<reference evidence="2 3" key="1">
    <citation type="submission" date="2019-03" db="EMBL/GenBank/DDBJ databases">
        <title>Genomic Encyclopedia of Archaeal and Bacterial Type Strains, Phase II (KMG-II): from individual species to whole genera.</title>
        <authorList>
            <person name="Goeker M."/>
        </authorList>
    </citation>
    <scope>NUCLEOTIDE SEQUENCE [LARGE SCALE GENOMIC DNA]</scope>
    <source>
        <strain evidence="2 3">DSM 22554</strain>
    </source>
</reference>
<accession>A0A4R1M291</accession>
<feature type="chain" id="PRO_5020372832" description="Protein involved in gliding motility RemB" evidence="1">
    <location>
        <begin position="32"/>
        <end position="499"/>
    </location>
</feature>
<protein>
    <recommendedName>
        <fullName evidence="4">Protein involved in gliding motility RemB</fullName>
    </recommendedName>
</protein>
<dbReference type="AlphaFoldDB" id="A0A4R1M291"/>
<dbReference type="Gene3D" id="2.40.160.130">
    <property type="entry name" value="Capsule assembly protein Wzi"/>
    <property type="match status" value="1"/>
</dbReference>
<dbReference type="EMBL" id="SMGO01000001">
    <property type="protein sequence ID" value="TCK85120.1"/>
    <property type="molecule type" value="Genomic_DNA"/>
</dbReference>
<feature type="signal peptide" evidence="1">
    <location>
        <begin position="1"/>
        <end position="31"/>
    </location>
</feature>
<organism evidence="2 3">
    <name type="scientific">Albibacterium bauzanense</name>
    <dbReference type="NCBI Taxonomy" id="653929"/>
    <lineage>
        <taxon>Bacteria</taxon>
        <taxon>Pseudomonadati</taxon>
        <taxon>Bacteroidota</taxon>
        <taxon>Sphingobacteriia</taxon>
        <taxon>Sphingobacteriales</taxon>
        <taxon>Sphingobacteriaceae</taxon>
        <taxon>Albibacterium</taxon>
    </lineage>
</organism>
<dbReference type="InterPro" id="IPR038636">
    <property type="entry name" value="Wzi_sf"/>
</dbReference>
<keyword evidence="1" id="KW-0732">Signal</keyword>